<dbReference type="EMBL" id="JAVREO010000029">
    <property type="protein sequence ID" value="MDT0270562.1"/>
    <property type="molecule type" value="Genomic_DNA"/>
</dbReference>
<evidence type="ECO:0000313" key="2">
    <source>
        <dbReference type="EMBL" id="MDT0270562.1"/>
    </source>
</evidence>
<dbReference type="RefSeq" id="WP_311670627.1">
    <property type="nucleotide sequence ID" value="NZ_JAVREO010000029.1"/>
</dbReference>
<protein>
    <recommendedName>
        <fullName evidence="1">DUF7739 domain-containing protein</fullName>
    </recommendedName>
</protein>
<keyword evidence="3" id="KW-1185">Reference proteome</keyword>
<feature type="domain" description="DUF7739" evidence="1">
    <location>
        <begin position="13"/>
        <end position="105"/>
    </location>
</feature>
<evidence type="ECO:0000259" key="1">
    <source>
        <dbReference type="Pfam" id="PF24881"/>
    </source>
</evidence>
<dbReference type="Pfam" id="PF24881">
    <property type="entry name" value="DUF7739"/>
    <property type="match status" value="1"/>
</dbReference>
<reference evidence="3" key="1">
    <citation type="submission" date="2023-07" db="EMBL/GenBank/DDBJ databases">
        <title>30 novel species of actinomycetes from the DSMZ collection.</title>
        <authorList>
            <person name="Nouioui I."/>
        </authorList>
    </citation>
    <scope>NUCLEOTIDE SEQUENCE [LARGE SCALE GENOMIC DNA]</scope>
    <source>
        <strain evidence="3">DSM 44915</strain>
    </source>
</reference>
<proteinExistence type="predicted"/>
<name>A0ABU2K0G0_9ACTN</name>
<dbReference type="InterPro" id="IPR056641">
    <property type="entry name" value="DUF7739"/>
</dbReference>
<evidence type="ECO:0000313" key="3">
    <source>
        <dbReference type="Proteomes" id="UP001183410"/>
    </source>
</evidence>
<accession>A0ABU2K0G0</accession>
<organism evidence="2 3">
    <name type="scientific">Streptomyces chisholmiae</name>
    <dbReference type="NCBI Taxonomy" id="3075540"/>
    <lineage>
        <taxon>Bacteria</taxon>
        <taxon>Bacillati</taxon>
        <taxon>Actinomycetota</taxon>
        <taxon>Actinomycetes</taxon>
        <taxon>Kitasatosporales</taxon>
        <taxon>Streptomycetaceae</taxon>
        <taxon>Streptomyces</taxon>
    </lineage>
</organism>
<sequence length="106" mass="11514">MGWMIDHLPGGSRSGTQIANLMDRAAEHLTERDLAALAPIAARDGHNPFALTPAQAGDAAAVLLTLADRLSSRRWNREARGWGEFARSLAAAAHTAHRTGQPWHWN</sequence>
<comment type="caution">
    <text evidence="2">The sequence shown here is derived from an EMBL/GenBank/DDBJ whole genome shotgun (WGS) entry which is preliminary data.</text>
</comment>
<gene>
    <name evidence="2" type="ORF">RM844_30245</name>
</gene>
<dbReference type="Proteomes" id="UP001183410">
    <property type="component" value="Unassembled WGS sequence"/>
</dbReference>